<accession>A0ABW0W8Z0</accession>
<feature type="domain" description="Histidine kinase" evidence="15">
    <location>
        <begin position="419"/>
        <end position="618"/>
    </location>
</feature>
<evidence type="ECO:0000256" key="4">
    <source>
        <dbReference type="ARBA" id="ARBA00022475"/>
    </source>
</evidence>
<dbReference type="InterPro" id="IPR033479">
    <property type="entry name" value="dCache_1"/>
</dbReference>
<keyword evidence="9 17" id="KW-0418">Kinase</keyword>
<keyword evidence="5" id="KW-0597">Phosphoprotein</keyword>
<keyword evidence="7 14" id="KW-0812">Transmembrane</keyword>
<dbReference type="InterPro" id="IPR005467">
    <property type="entry name" value="His_kinase_dom"/>
</dbReference>
<evidence type="ECO:0000256" key="1">
    <source>
        <dbReference type="ARBA" id="ARBA00000085"/>
    </source>
</evidence>
<dbReference type="CDD" id="cd12912">
    <property type="entry name" value="PDC2_MCP_like"/>
    <property type="match status" value="1"/>
</dbReference>
<dbReference type="SMART" id="SM00304">
    <property type="entry name" value="HAMP"/>
    <property type="match status" value="1"/>
</dbReference>
<reference evidence="18" key="1">
    <citation type="journal article" date="2019" name="Int. J. Syst. Evol. Microbiol.">
        <title>The Global Catalogue of Microorganisms (GCM) 10K type strain sequencing project: providing services to taxonomists for standard genome sequencing and annotation.</title>
        <authorList>
            <consortium name="The Broad Institute Genomics Platform"/>
            <consortium name="The Broad Institute Genome Sequencing Center for Infectious Disease"/>
            <person name="Wu L."/>
            <person name="Ma J."/>
        </authorList>
    </citation>
    <scope>NUCLEOTIDE SEQUENCE [LARGE SCALE GENOMIC DNA]</scope>
    <source>
        <strain evidence="18">CGMCC 1.3240</strain>
    </source>
</reference>
<dbReference type="InterPro" id="IPR003594">
    <property type="entry name" value="HATPase_dom"/>
</dbReference>
<keyword evidence="8" id="KW-0547">Nucleotide-binding</keyword>
<evidence type="ECO:0000256" key="7">
    <source>
        <dbReference type="ARBA" id="ARBA00022692"/>
    </source>
</evidence>
<protein>
    <recommendedName>
        <fullName evidence="3">histidine kinase</fullName>
        <ecNumber evidence="3">2.7.13.3</ecNumber>
    </recommendedName>
</protein>
<evidence type="ECO:0000256" key="3">
    <source>
        <dbReference type="ARBA" id="ARBA00012438"/>
    </source>
</evidence>
<keyword evidence="18" id="KW-1185">Reference proteome</keyword>
<dbReference type="Gene3D" id="3.30.565.10">
    <property type="entry name" value="Histidine kinase-like ATPase, C-terminal domain"/>
    <property type="match status" value="1"/>
</dbReference>
<dbReference type="Pfam" id="PF00672">
    <property type="entry name" value="HAMP"/>
    <property type="match status" value="1"/>
</dbReference>
<dbReference type="Pfam" id="PF02518">
    <property type="entry name" value="HATPase_c"/>
    <property type="match status" value="1"/>
</dbReference>
<dbReference type="PROSITE" id="PS50885">
    <property type="entry name" value="HAMP"/>
    <property type="match status" value="1"/>
</dbReference>
<dbReference type="Gene3D" id="6.10.340.10">
    <property type="match status" value="1"/>
</dbReference>
<evidence type="ECO:0000256" key="10">
    <source>
        <dbReference type="ARBA" id="ARBA00022840"/>
    </source>
</evidence>
<comment type="subcellular location">
    <subcellularLocation>
        <location evidence="2">Cell membrane</location>
        <topology evidence="2">Multi-pass membrane protein</topology>
    </subcellularLocation>
</comment>
<keyword evidence="13 14" id="KW-0472">Membrane</keyword>
<dbReference type="RefSeq" id="WP_379191629.1">
    <property type="nucleotide sequence ID" value="NZ_JBHSOW010000109.1"/>
</dbReference>
<dbReference type="PANTHER" id="PTHR34220:SF11">
    <property type="entry name" value="SENSOR PROTEIN KINASE HPTS"/>
    <property type="match status" value="1"/>
</dbReference>
<evidence type="ECO:0000256" key="12">
    <source>
        <dbReference type="ARBA" id="ARBA00023012"/>
    </source>
</evidence>
<comment type="caution">
    <text evidence="17">The sequence shown here is derived from an EMBL/GenBank/DDBJ whole genome shotgun (WGS) entry which is preliminary data.</text>
</comment>
<evidence type="ECO:0000259" key="15">
    <source>
        <dbReference type="PROSITE" id="PS50109"/>
    </source>
</evidence>
<evidence type="ECO:0000256" key="2">
    <source>
        <dbReference type="ARBA" id="ARBA00004651"/>
    </source>
</evidence>
<evidence type="ECO:0000313" key="17">
    <source>
        <dbReference type="EMBL" id="MFC5652966.1"/>
    </source>
</evidence>
<dbReference type="Proteomes" id="UP001596047">
    <property type="component" value="Unassembled WGS sequence"/>
</dbReference>
<gene>
    <name evidence="17" type="ORF">ACFPYJ_28440</name>
</gene>
<keyword evidence="6 17" id="KW-0808">Transferase</keyword>
<evidence type="ECO:0000256" key="9">
    <source>
        <dbReference type="ARBA" id="ARBA00022777"/>
    </source>
</evidence>
<sequence>MFLGRRFIQWGSKFSDSPMERKLLIVFILLVTLPLTFIGAVSYRNYSDSIEQNTVSYSTNSLTSMMERVDDYIEDMVRISSVPAYQEELKTYLSRSNTYYEQRSQVTNGDESMIGPSDLDLLSIQRGIQGNILFINNIKRGENSVYIFDKFGNGYYSPEAGAIRLDIQDSYKLWKAKVENSSGEALLLSTQKYMTSLKSERYVFTIVRKIYDTALNDIGMIAVDANISVIEDQITKLDKVTHGKSFIIDAGGNVIYNSDKKLLAANISDRQMVKEATDKNGSFYLTEDGEKYLYIYTSSPNTDWKVFISIPAGELTRNSVVIRNVTWIATFLTIGIAMLISIFFSFALTKPLRAMMRLMRRVQEGDFSVQFPVKRRDEIGQLGSQFNHMILRIDHLIQDIYLMQTKKKKAEMHALQSQINPHFMYNTLEAIRMSAELNDDMNTADMLSILGRLLRYSIGDLQEEVTLNKEIGHMRSFIDLLNYRYPDRFELFIDVPEELKHYSTIKLILQPIVENSIYHGMDDNKPKMRIAIAADQLKGFVRIRVSDDGLGMNEETLDRLNGILNGSVQHQPDGQRGGIGLRNVNERIMLHYGSAYGLKVSSIPGNGTVVTFLLPLEEEISYD</sequence>
<feature type="transmembrane region" description="Helical" evidence="14">
    <location>
        <begin position="327"/>
        <end position="349"/>
    </location>
</feature>
<dbReference type="CDD" id="cd06225">
    <property type="entry name" value="HAMP"/>
    <property type="match status" value="1"/>
</dbReference>
<keyword evidence="10" id="KW-0067">ATP-binding</keyword>
<evidence type="ECO:0000256" key="11">
    <source>
        <dbReference type="ARBA" id="ARBA00022989"/>
    </source>
</evidence>
<feature type="transmembrane region" description="Helical" evidence="14">
    <location>
        <begin position="23"/>
        <end position="43"/>
    </location>
</feature>
<dbReference type="EMBL" id="JBHSOW010000109">
    <property type="protein sequence ID" value="MFC5652966.1"/>
    <property type="molecule type" value="Genomic_DNA"/>
</dbReference>
<dbReference type="PRINTS" id="PR00344">
    <property type="entry name" value="BCTRLSENSOR"/>
</dbReference>
<dbReference type="PANTHER" id="PTHR34220">
    <property type="entry name" value="SENSOR HISTIDINE KINASE YPDA"/>
    <property type="match status" value="1"/>
</dbReference>
<evidence type="ECO:0000259" key="16">
    <source>
        <dbReference type="PROSITE" id="PS50885"/>
    </source>
</evidence>
<evidence type="ECO:0000256" key="8">
    <source>
        <dbReference type="ARBA" id="ARBA00022741"/>
    </source>
</evidence>
<evidence type="ECO:0000256" key="13">
    <source>
        <dbReference type="ARBA" id="ARBA00023136"/>
    </source>
</evidence>
<dbReference type="InterPro" id="IPR003660">
    <property type="entry name" value="HAMP_dom"/>
</dbReference>
<dbReference type="InterPro" id="IPR050640">
    <property type="entry name" value="Bact_2-comp_sensor_kinase"/>
</dbReference>
<dbReference type="SMART" id="SM00387">
    <property type="entry name" value="HATPase_c"/>
    <property type="match status" value="1"/>
</dbReference>
<keyword evidence="4" id="KW-1003">Cell membrane</keyword>
<organism evidence="17 18">
    <name type="scientific">Paenibacillus solisilvae</name>
    <dbReference type="NCBI Taxonomy" id="2486751"/>
    <lineage>
        <taxon>Bacteria</taxon>
        <taxon>Bacillati</taxon>
        <taxon>Bacillota</taxon>
        <taxon>Bacilli</taxon>
        <taxon>Bacillales</taxon>
        <taxon>Paenibacillaceae</taxon>
        <taxon>Paenibacillus</taxon>
    </lineage>
</organism>
<evidence type="ECO:0000256" key="14">
    <source>
        <dbReference type="SAM" id="Phobius"/>
    </source>
</evidence>
<comment type="catalytic activity">
    <reaction evidence="1">
        <text>ATP + protein L-histidine = ADP + protein N-phospho-L-histidine.</text>
        <dbReference type="EC" id="2.7.13.3"/>
    </reaction>
</comment>
<dbReference type="Gene3D" id="3.30.450.20">
    <property type="entry name" value="PAS domain"/>
    <property type="match status" value="1"/>
</dbReference>
<evidence type="ECO:0000313" key="18">
    <source>
        <dbReference type="Proteomes" id="UP001596047"/>
    </source>
</evidence>
<keyword evidence="12" id="KW-0902">Two-component regulatory system</keyword>
<dbReference type="Pfam" id="PF02743">
    <property type="entry name" value="dCache_1"/>
    <property type="match status" value="1"/>
</dbReference>
<name>A0ABW0W8Z0_9BACL</name>
<dbReference type="EC" id="2.7.13.3" evidence="3"/>
<dbReference type="InterPro" id="IPR010559">
    <property type="entry name" value="Sig_transdc_His_kin_internal"/>
</dbReference>
<dbReference type="Pfam" id="PF06580">
    <property type="entry name" value="His_kinase"/>
    <property type="match status" value="1"/>
</dbReference>
<feature type="domain" description="HAMP" evidence="16">
    <location>
        <begin position="346"/>
        <end position="398"/>
    </location>
</feature>
<dbReference type="InterPro" id="IPR036890">
    <property type="entry name" value="HATPase_C_sf"/>
</dbReference>
<dbReference type="PROSITE" id="PS50109">
    <property type="entry name" value="HIS_KIN"/>
    <property type="match status" value="1"/>
</dbReference>
<dbReference type="GO" id="GO:0004673">
    <property type="term" value="F:protein histidine kinase activity"/>
    <property type="evidence" value="ECO:0007669"/>
    <property type="project" value="UniProtKB-EC"/>
</dbReference>
<dbReference type="SUPFAM" id="SSF55874">
    <property type="entry name" value="ATPase domain of HSP90 chaperone/DNA topoisomerase II/histidine kinase"/>
    <property type="match status" value="1"/>
</dbReference>
<dbReference type="SUPFAM" id="SSF158472">
    <property type="entry name" value="HAMP domain-like"/>
    <property type="match status" value="1"/>
</dbReference>
<keyword evidence="11 14" id="KW-1133">Transmembrane helix</keyword>
<evidence type="ECO:0000256" key="6">
    <source>
        <dbReference type="ARBA" id="ARBA00022679"/>
    </source>
</evidence>
<evidence type="ECO:0000256" key="5">
    <source>
        <dbReference type="ARBA" id="ARBA00022553"/>
    </source>
</evidence>
<proteinExistence type="predicted"/>
<dbReference type="InterPro" id="IPR004358">
    <property type="entry name" value="Sig_transdc_His_kin-like_C"/>
</dbReference>